<dbReference type="AlphaFoldDB" id="A0A1A8WKE9"/>
<evidence type="ECO:0000313" key="4">
    <source>
        <dbReference type="Proteomes" id="UP000078597"/>
    </source>
</evidence>
<keyword evidence="6" id="KW-1185">Reference proteome</keyword>
<proteinExistence type="predicted"/>
<evidence type="ECO:0000313" key="1">
    <source>
        <dbReference type="EMBL" id="SBS92625.1"/>
    </source>
</evidence>
<accession>A0A1C3L3E9</accession>
<dbReference type="EMBL" id="LT594502">
    <property type="protein sequence ID" value="SBT81097.1"/>
    <property type="molecule type" value="Genomic_DNA"/>
</dbReference>
<dbReference type="Proteomes" id="UP000219813">
    <property type="component" value="Chromosome 14"/>
</dbReference>
<dbReference type="EMBL" id="FLQW01002190">
    <property type="protein sequence ID" value="SBS92625.1"/>
    <property type="molecule type" value="Genomic_DNA"/>
</dbReference>
<dbReference type="Proteomes" id="UP000219799">
    <property type="component" value="Chromosome 14"/>
</dbReference>
<evidence type="ECO:0000313" key="6">
    <source>
        <dbReference type="Proteomes" id="UP000219813"/>
    </source>
</evidence>
<organism evidence="1 4">
    <name type="scientific">Plasmodium malariae</name>
    <dbReference type="NCBI Taxonomy" id="5858"/>
    <lineage>
        <taxon>Eukaryota</taxon>
        <taxon>Sar</taxon>
        <taxon>Alveolata</taxon>
        <taxon>Apicomplexa</taxon>
        <taxon>Aconoidasida</taxon>
        <taxon>Haemosporida</taxon>
        <taxon>Plasmodiidae</taxon>
        <taxon>Plasmodium</taxon>
        <taxon>Plasmodium (Plasmodium)</taxon>
    </lineage>
</organism>
<protein>
    <submittedName>
        <fullName evidence="1">Uncharacterized protein</fullName>
    </submittedName>
</protein>
<dbReference type="VEuPathDB" id="PlasmoDB:PmUG01_14075700"/>
<dbReference type="OMA" id="CINLIIE"/>
<evidence type="ECO:0000313" key="3">
    <source>
        <dbReference type="EMBL" id="SCP03697.1"/>
    </source>
</evidence>
<reference evidence="4" key="1">
    <citation type="submission" date="2016-05" db="EMBL/GenBank/DDBJ databases">
        <authorList>
            <person name="Naeem Raeece"/>
        </authorList>
    </citation>
    <scope>NUCLEOTIDE SEQUENCE [LARGE SCALE GENOMIC DNA]</scope>
</reference>
<dbReference type="OrthoDB" id="329761at2759"/>
<gene>
    <name evidence="2" type="primary">PmlGA01_140059700</name>
    <name evidence="3" type="synonym">PmUG01_14075700</name>
    <name evidence="1" type="ORF">PMALA_036720</name>
    <name evidence="2" type="ORF">PMLGA01_140059700</name>
    <name evidence="3" type="ORF">PMUG01_14075700</name>
</gene>
<sequence>MSKPKVLLSQIKNNITDIRSWNLKGIESCKKKIFGYIEKLPGENNWVKPLIGKSMQNYYFPSKYLHLDFNLKEYLRMQTVRFKKKEIDDSLIDLQKAINIIIENKEVVDNFLSKLSKELYFENQSLRDFYSLYLTIFPFEKDTNNLSYDDLKDLNIEYGKFRWFHFNTYDNHLRNSDGLNKGLSIYENCKENISNALDERENHKIPLKEDQKKQFLKNVHIETQIMKNKGNYKKIIFTKTRNIMPFKKIICKEQRGLDNLLTSQNDITDKIYYLDCNVNIGLDEKTEKTKKDIEQQEESKSHFYNLINENECLRKTFSIRNRFIDPLYLRRRYSYIHKLTKKKIKKEKHKTYRKHFIQHADEKKIWPDNKGLLNKMYPNPYS</sequence>
<accession>A0A1A8WKE9</accession>
<evidence type="ECO:0000313" key="5">
    <source>
        <dbReference type="Proteomes" id="UP000219799"/>
    </source>
</evidence>
<name>A0A1A8WKE9_PLAMA</name>
<reference evidence="5 6" key="3">
    <citation type="submission" date="2016-06" db="EMBL/GenBank/DDBJ databases">
        <authorList>
            <consortium name="Pathogen Informatics"/>
        </authorList>
    </citation>
    <scope>NUCLEOTIDE SEQUENCE [LARGE SCALE GENOMIC DNA]</scope>
    <source>
        <strain evidence="2">PmlGA01</strain>
    </source>
</reference>
<evidence type="ECO:0000313" key="2">
    <source>
        <dbReference type="EMBL" id="SBT81097.1"/>
    </source>
</evidence>
<dbReference type="EMBL" id="LT594635">
    <property type="protein sequence ID" value="SCP03697.1"/>
    <property type="molecule type" value="Genomic_DNA"/>
</dbReference>
<reference evidence="1" key="2">
    <citation type="submission" date="2016-05" db="EMBL/GenBank/DDBJ databases">
        <authorList>
            <person name="Lavstsen T."/>
            <person name="Jespersen J.S."/>
        </authorList>
    </citation>
    <scope>NUCLEOTIDE SEQUENCE [LARGE SCALE GENOMIC DNA]</scope>
</reference>
<dbReference type="Proteomes" id="UP000078597">
    <property type="component" value="Unassembled WGS sequence"/>
</dbReference>